<evidence type="ECO:0000256" key="2">
    <source>
        <dbReference type="ARBA" id="ARBA00005005"/>
    </source>
</evidence>
<evidence type="ECO:0000256" key="14">
    <source>
        <dbReference type="ARBA" id="ARBA00056147"/>
    </source>
</evidence>
<name>A0AA40FU99_9HYME</name>
<dbReference type="GO" id="GO:0004165">
    <property type="term" value="F:delta(3)-delta(2)-enoyl-CoA isomerase activity"/>
    <property type="evidence" value="ECO:0007669"/>
    <property type="project" value="UniProtKB-EC"/>
</dbReference>
<evidence type="ECO:0000256" key="15">
    <source>
        <dbReference type="ARBA" id="ARBA00068317"/>
    </source>
</evidence>
<dbReference type="SUPFAM" id="SSF52096">
    <property type="entry name" value="ClpP/crotonase"/>
    <property type="match status" value="1"/>
</dbReference>
<dbReference type="EMBL" id="JAHYIQ010000016">
    <property type="protein sequence ID" value="KAK1125437.1"/>
    <property type="molecule type" value="Genomic_DNA"/>
</dbReference>
<evidence type="ECO:0000256" key="11">
    <source>
        <dbReference type="ARBA" id="ARBA00051293"/>
    </source>
</evidence>
<keyword evidence="5" id="KW-0809">Transit peptide</keyword>
<protein>
    <recommendedName>
        <fullName evidence="15">Enoyl-CoA delta isomerase 1, mitochondrial</fullName>
    </recommendedName>
    <alternativeName>
        <fullName evidence="16">3,2-trans-enoyl-CoA isomerase</fullName>
    </alternativeName>
</protein>
<dbReference type="PANTHER" id="PTHR11941">
    <property type="entry name" value="ENOYL-COA HYDRATASE-RELATED"/>
    <property type="match status" value="1"/>
</dbReference>
<comment type="catalytic activity">
    <reaction evidence="11">
        <text>(2E)-tetradecenoyl-CoA = (3Z)-tetradecenoyl-CoA</text>
        <dbReference type="Rhea" id="RHEA:29847"/>
        <dbReference type="ChEBI" id="CHEBI:61405"/>
        <dbReference type="ChEBI" id="CHEBI:61968"/>
    </reaction>
    <physiologicalReaction direction="right-to-left" evidence="11">
        <dbReference type="Rhea" id="RHEA:29849"/>
    </physiologicalReaction>
</comment>
<dbReference type="Proteomes" id="UP001177670">
    <property type="component" value="Unassembled WGS sequence"/>
</dbReference>
<evidence type="ECO:0000313" key="17">
    <source>
        <dbReference type="EMBL" id="KAK1125437.1"/>
    </source>
</evidence>
<comment type="catalytic activity">
    <reaction evidence="12">
        <text>(3Z)-dodecenoyl-CoA = (2E)-dodecenoyl-CoA</text>
        <dbReference type="Rhea" id="RHEA:23716"/>
        <dbReference type="ChEBI" id="CHEBI:57330"/>
        <dbReference type="ChEBI" id="CHEBI:58543"/>
        <dbReference type="EC" id="5.3.3.8"/>
    </reaction>
    <physiologicalReaction direction="left-to-right" evidence="12">
        <dbReference type="Rhea" id="RHEA:23717"/>
    </physiologicalReaction>
</comment>
<evidence type="ECO:0000256" key="4">
    <source>
        <dbReference type="ARBA" id="ARBA00022832"/>
    </source>
</evidence>
<evidence type="ECO:0000256" key="6">
    <source>
        <dbReference type="ARBA" id="ARBA00022990"/>
    </source>
</evidence>
<keyword evidence="7" id="KW-0443">Lipid metabolism</keyword>
<comment type="pathway">
    <text evidence="2">Lipid metabolism; fatty acid beta-oxidation.</text>
</comment>
<evidence type="ECO:0000256" key="1">
    <source>
        <dbReference type="ARBA" id="ARBA00004305"/>
    </source>
</evidence>
<sequence length="280" mass="31658">MLAVRTILNVFRGTQIPLFQTYATNTKLVEITKDDTDTAIISMAHPPVNSLNKELLNALNMSLMDVQKEKYRGIILTSSLPNVFSAGLDIKEMYNRTEKQLTEYWQTLQDTWLTLYNLKIPVAAAINGASPAGGCLLAMSCEYRVLVEGKHSIGLNETRLGIIAPEWFRSLYVDIIGYRRAEIALLKGTLFHPTEALEIGLVDELASDKANAIKKCKDYIESFKFIPSKGRQLTKMELRKRNSLWLKVNRAVDLNQFVTFAQLPEVQAGLKLYIETLKKK</sequence>
<keyword evidence="8" id="KW-0496">Mitochondrion</keyword>
<dbReference type="FunFam" id="3.90.226.10:FF:000034">
    <property type="entry name" value="Enoyl-CoA delta isomerase 1"/>
    <property type="match status" value="1"/>
</dbReference>
<comment type="function">
    <text evidence="14">Key enzyme of fatty acid beta-oxidation. Able to isomerize both 3-cis (3Z) and 3-trans (3E) double bonds into the 2-trans (2E) form in a range of enoyl-CoA species, with a preference for (3Z)-enoyl-CoAs over (3E)-enoyl-CoAs. The catalytic efficiency of this enzyme is not affected by the fatty acyl chain length.</text>
</comment>
<dbReference type="GO" id="GO:0006635">
    <property type="term" value="P:fatty acid beta-oxidation"/>
    <property type="evidence" value="ECO:0007669"/>
    <property type="project" value="TreeGrafter"/>
</dbReference>
<comment type="catalytic activity">
    <reaction evidence="13">
        <text>(3Z)-octenoyl-CoA = (2E)-octenoyl-CoA</text>
        <dbReference type="Rhea" id="RHEA:46044"/>
        <dbReference type="ChEBI" id="CHEBI:62242"/>
        <dbReference type="ChEBI" id="CHEBI:85640"/>
    </reaction>
    <physiologicalReaction direction="left-to-right" evidence="13">
        <dbReference type="Rhea" id="RHEA:46045"/>
    </physiologicalReaction>
</comment>
<evidence type="ECO:0000256" key="7">
    <source>
        <dbReference type="ARBA" id="ARBA00023098"/>
    </source>
</evidence>
<evidence type="ECO:0000256" key="5">
    <source>
        <dbReference type="ARBA" id="ARBA00022946"/>
    </source>
</evidence>
<evidence type="ECO:0000256" key="12">
    <source>
        <dbReference type="ARBA" id="ARBA00052376"/>
    </source>
</evidence>
<keyword evidence="6" id="KW-0007">Acetylation</keyword>
<evidence type="ECO:0000313" key="18">
    <source>
        <dbReference type="Proteomes" id="UP001177670"/>
    </source>
</evidence>
<evidence type="ECO:0000256" key="10">
    <source>
        <dbReference type="ARBA" id="ARBA00050938"/>
    </source>
</evidence>
<dbReference type="Pfam" id="PF00378">
    <property type="entry name" value="ECH_1"/>
    <property type="match status" value="1"/>
</dbReference>
<dbReference type="InterPro" id="IPR001753">
    <property type="entry name" value="Enoyl-CoA_hydra/iso"/>
</dbReference>
<dbReference type="PANTHER" id="PTHR11941:SF45">
    <property type="entry name" value="ENOYL-COA DELTA ISOMERASE 1, MITOCHONDRIAL"/>
    <property type="match status" value="1"/>
</dbReference>
<keyword evidence="4" id="KW-0276">Fatty acid metabolism</keyword>
<evidence type="ECO:0000256" key="8">
    <source>
        <dbReference type="ARBA" id="ARBA00023128"/>
    </source>
</evidence>
<keyword evidence="9" id="KW-0413">Isomerase</keyword>
<comment type="caution">
    <text evidence="17">The sequence shown here is derived from an EMBL/GenBank/DDBJ whole genome shotgun (WGS) entry which is preliminary data.</text>
</comment>
<proteinExistence type="predicted"/>
<comment type="subcellular location">
    <subcellularLocation>
        <location evidence="1">Mitochondrion matrix</location>
    </subcellularLocation>
</comment>
<comment type="catalytic activity">
    <reaction evidence="10">
        <text>(3Z)-decenoyl-CoA = (2E)-decenoyl-CoA</text>
        <dbReference type="Rhea" id="RHEA:77195"/>
        <dbReference type="ChEBI" id="CHEBI:61406"/>
        <dbReference type="ChEBI" id="CHEBI:195601"/>
    </reaction>
    <physiologicalReaction direction="left-to-right" evidence="10">
        <dbReference type="Rhea" id="RHEA:77196"/>
    </physiologicalReaction>
</comment>
<dbReference type="GO" id="GO:0005759">
    <property type="term" value="C:mitochondrial matrix"/>
    <property type="evidence" value="ECO:0007669"/>
    <property type="project" value="UniProtKB-SubCell"/>
</dbReference>
<evidence type="ECO:0000256" key="9">
    <source>
        <dbReference type="ARBA" id="ARBA00023235"/>
    </source>
</evidence>
<keyword evidence="18" id="KW-1185">Reference proteome</keyword>
<dbReference type="AlphaFoldDB" id="A0AA40FU99"/>
<dbReference type="Gene3D" id="3.90.226.10">
    <property type="entry name" value="2-enoyl-CoA Hydratase, Chain A, domain 1"/>
    <property type="match status" value="1"/>
</dbReference>
<evidence type="ECO:0000256" key="16">
    <source>
        <dbReference type="ARBA" id="ARBA00083575"/>
    </source>
</evidence>
<comment type="subunit">
    <text evidence="3">Homotrimer.</text>
</comment>
<dbReference type="CDD" id="cd06558">
    <property type="entry name" value="crotonase-like"/>
    <property type="match status" value="1"/>
</dbReference>
<dbReference type="Gene3D" id="6.10.250.170">
    <property type="match status" value="1"/>
</dbReference>
<evidence type="ECO:0000256" key="13">
    <source>
        <dbReference type="ARBA" id="ARBA00052542"/>
    </source>
</evidence>
<reference evidence="17" key="1">
    <citation type="submission" date="2021-10" db="EMBL/GenBank/DDBJ databases">
        <title>Melipona bicolor Genome sequencing and assembly.</title>
        <authorList>
            <person name="Araujo N.S."/>
            <person name="Arias M.C."/>
        </authorList>
    </citation>
    <scope>NUCLEOTIDE SEQUENCE</scope>
    <source>
        <strain evidence="17">USP_2M_L1-L4_2017</strain>
        <tissue evidence="17">Whole body</tissue>
    </source>
</reference>
<dbReference type="InterPro" id="IPR029045">
    <property type="entry name" value="ClpP/crotonase-like_dom_sf"/>
</dbReference>
<organism evidence="17 18">
    <name type="scientific">Melipona bicolor</name>
    <dbReference type="NCBI Taxonomy" id="60889"/>
    <lineage>
        <taxon>Eukaryota</taxon>
        <taxon>Metazoa</taxon>
        <taxon>Ecdysozoa</taxon>
        <taxon>Arthropoda</taxon>
        <taxon>Hexapoda</taxon>
        <taxon>Insecta</taxon>
        <taxon>Pterygota</taxon>
        <taxon>Neoptera</taxon>
        <taxon>Endopterygota</taxon>
        <taxon>Hymenoptera</taxon>
        <taxon>Apocrita</taxon>
        <taxon>Aculeata</taxon>
        <taxon>Apoidea</taxon>
        <taxon>Anthophila</taxon>
        <taxon>Apidae</taxon>
        <taxon>Melipona</taxon>
    </lineage>
</organism>
<evidence type="ECO:0000256" key="3">
    <source>
        <dbReference type="ARBA" id="ARBA00011233"/>
    </source>
</evidence>
<gene>
    <name evidence="17" type="ORF">K0M31_005803</name>
</gene>
<accession>A0AA40FU99</accession>